<feature type="region of interest" description="Disordered" evidence="1">
    <location>
        <begin position="1360"/>
        <end position="1391"/>
    </location>
</feature>
<feature type="region of interest" description="Disordered" evidence="1">
    <location>
        <begin position="270"/>
        <end position="330"/>
    </location>
</feature>
<protein>
    <submittedName>
        <fullName evidence="2">Uncharacterized protein</fullName>
    </submittedName>
</protein>
<gene>
    <name evidence="2" type="ORF">JKF63_06296</name>
</gene>
<feature type="compositionally biased region" description="Low complexity" evidence="1">
    <location>
        <begin position="1363"/>
        <end position="1378"/>
    </location>
</feature>
<keyword evidence="3" id="KW-1185">Reference proteome</keyword>
<name>A0A836IX24_9TRYP</name>
<dbReference type="EMBL" id="JAFJZO010000013">
    <property type="protein sequence ID" value="KAG5509591.1"/>
    <property type="molecule type" value="Genomic_DNA"/>
</dbReference>
<feature type="compositionally biased region" description="Basic and acidic residues" evidence="1">
    <location>
        <begin position="866"/>
        <end position="875"/>
    </location>
</feature>
<feature type="region of interest" description="Disordered" evidence="1">
    <location>
        <begin position="1"/>
        <end position="118"/>
    </location>
</feature>
<evidence type="ECO:0000256" key="1">
    <source>
        <dbReference type="SAM" id="MobiDB-lite"/>
    </source>
</evidence>
<organism evidence="2 3">
    <name type="scientific">Porcisia hertigi</name>
    <dbReference type="NCBI Taxonomy" id="2761500"/>
    <lineage>
        <taxon>Eukaryota</taxon>
        <taxon>Discoba</taxon>
        <taxon>Euglenozoa</taxon>
        <taxon>Kinetoplastea</taxon>
        <taxon>Metakinetoplastina</taxon>
        <taxon>Trypanosomatida</taxon>
        <taxon>Trypanosomatidae</taxon>
        <taxon>Leishmaniinae</taxon>
        <taxon>Porcisia</taxon>
    </lineage>
</organism>
<feature type="compositionally biased region" description="Polar residues" evidence="1">
    <location>
        <begin position="80"/>
        <end position="94"/>
    </location>
</feature>
<sequence length="1563" mass="172170">MGNTHTRGGGRRGGGSRGSGVLKSEGSLVAEHDAANLPRRTSMSFKRQESLPSLLSRQPPSRGLSSIEPRTPIGLDNRPRQQQLSSAFAANSTKGWRGCERGKSSDRKGLTAPEKVEHKPHRLSVFRDLSTLTSSASINASIGSHDFSGTPNPRLMANEARDLLLGIFVPREGELECVLSGFLTREDYASMRGFWVGFLTAELRDKWYLGAVMLSVLGKDRWRSLRLSSKVVLSASPTREEVLRLNQRRQECNDQLRELLMILSGSLIDHGDQRPETESLETPLKGHHLHKSETSSTDAVKPDAVSRNEGDDNQSDTGMDSISNSSSGVALRSRVRGATSTAKRQELLILSLMRLQTAVSTSFDCLDLIAARIPTAIISSLPRQYLLNTTPVVYERVAYEEKKIGDLDALSFFVSIESRRRLLNGDAPVDTKRGTVTRKRGHKNFVPATHEGSADRLHTAQQLYSAVRHAGLVLTTACSSLVLTVLFHLADALRERQALRDHKVRAAQLGITLEQLSGRKERTARIYSGRPIENVEEMKQCVAEGEMSLTMFTKQLVGRFRKDNRCQIEQLQQRHANLFAHLETIATLDEQSDFDPTRLLCGITLKLMFLTGGGQRSIVADDRRVPSGVRHITDDVALSRMLEVPILSHICWIACMMGMPIMSGHDQLAQKHQGKPLSFMEIDDCCGVMRVLFQAVGALPCGNACPYNIKDWFSLFPFYAVNSEGKRALMYLYTAQTTAIQRVPLMLKKDMTLLSFATAFRSAKLRSRVDICNYFFEPNFTVGGYSYPNVDSTGGAGSASTSLGPSSPVEKGVHTRFSGTTSEKGTQPLSRSDQPMPLPVNNGSATLPKSVNPGHTASTSATAEAAESRQMERHSSLASLSSSASCSTLMDENLNIDVYTCMNPQAQLYRRCSDEAAMRRHRVTELTPSVEVTFYCSSHDLLDDRPDVSSTLIQALPKLLPSEGLLTLRWTSGEPLVTFCAGDLFSVMAERLDVPEPSGGGAPGSPRYLPALSPSTHHLTSAVTLVGEIKTTSDTFPSDRAGASATAHHSSGEVGVARIRTPLVVIHDHERENSPTGLHGGDGANGTVSEDDRTTLSADSYAAPEMTRVHQLVMHDILGTRKKVNRRVEIQWTVVDVWPCSPSDSANTCQNEVILQVTAPDMLLAVPLRILTIGHERASMSVFTFVSPDDDTVCWSNPNLIDSILDKTCYRPRDSSSSGSNHAVGGSTSVDAAAATCSHLVPSMLLCDTEDALHNVYYSIGVLLGNAITNGVYLTTPIAPLAFLLMKKAISSGDYTFKNFMWLEPADGNLLSPAMVLNAAYEILNMKDHQYVTFLQMRSLDSPESQIFAVIHSLADEIREQRTAQQRSRSHSQASSLSDCHEPRPRSFRAIDVRIPEQPSDKISMRRYSQLIRTHNRAGSTFHRSGCDVSHFCDDRDGVGAPSSLGGDEHLPLPDRPLRYRQPQEQQQRANMESSVPLPTLENLNSCQRYTRLPSRREYISLYLVNDLIWSSVRRDGHGEKNKELWVSMARGFMTSSLAKSPLLTHCCARVIREVLCVPNTER</sequence>
<comment type="caution">
    <text evidence="2">The sequence shown here is derived from an EMBL/GenBank/DDBJ whole genome shotgun (WGS) entry which is preliminary data.</text>
</comment>
<feature type="compositionally biased region" description="Low complexity" evidence="1">
    <location>
        <begin position="50"/>
        <end position="66"/>
    </location>
</feature>
<feature type="compositionally biased region" description="Polar residues" evidence="1">
    <location>
        <begin position="315"/>
        <end position="328"/>
    </location>
</feature>
<feature type="compositionally biased region" description="Polar residues" evidence="1">
    <location>
        <begin position="841"/>
        <end position="855"/>
    </location>
</feature>
<feature type="compositionally biased region" description="Basic and acidic residues" evidence="1">
    <location>
        <begin position="300"/>
        <end position="310"/>
    </location>
</feature>
<evidence type="ECO:0000313" key="2">
    <source>
        <dbReference type="EMBL" id="KAG5509591.1"/>
    </source>
</evidence>
<feature type="compositionally biased region" description="Low complexity" evidence="1">
    <location>
        <begin position="856"/>
        <end position="865"/>
    </location>
</feature>
<dbReference type="RefSeq" id="XP_067758743.1">
    <property type="nucleotide sequence ID" value="XM_067902246.1"/>
</dbReference>
<evidence type="ECO:0000313" key="3">
    <source>
        <dbReference type="Proteomes" id="UP000674318"/>
    </source>
</evidence>
<dbReference type="OrthoDB" id="272602at2759"/>
<feature type="compositionally biased region" description="Polar residues" evidence="1">
    <location>
        <begin position="817"/>
        <end position="833"/>
    </location>
</feature>
<feature type="region of interest" description="Disordered" evidence="1">
    <location>
        <begin position="1071"/>
        <end position="1092"/>
    </location>
</feature>
<accession>A0A836IX24</accession>
<feature type="compositionally biased region" description="Basic and acidic residues" evidence="1">
    <location>
        <begin position="1379"/>
        <end position="1391"/>
    </location>
</feature>
<dbReference type="KEGG" id="phet:94292323"/>
<proteinExistence type="predicted"/>
<dbReference type="Proteomes" id="UP000674318">
    <property type="component" value="Chromosome 13"/>
</dbReference>
<feature type="compositionally biased region" description="Basic and acidic residues" evidence="1">
    <location>
        <begin position="97"/>
        <end position="117"/>
    </location>
</feature>
<feature type="region of interest" description="Disordered" evidence="1">
    <location>
        <begin position="796"/>
        <end position="877"/>
    </location>
</feature>
<dbReference type="GeneID" id="94292323"/>
<feature type="compositionally biased region" description="Low complexity" evidence="1">
    <location>
        <begin position="798"/>
        <end position="808"/>
    </location>
</feature>
<reference evidence="2 3" key="1">
    <citation type="submission" date="2021-02" db="EMBL/GenBank/DDBJ databases">
        <title>Porcisia hertigi Genome sequencing and assembly.</title>
        <authorList>
            <person name="Almutairi H."/>
            <person name="Gatherer D."/>
        </authorList>
    </citation>
    <scope>NUCLEOTIDE SEQUENCE [LARGE SCALE GENOMIC DNA]</scope>
    <source>
        <strain evidence="2 3">C119</strain>
    </source>
</reference>